<protein>
    <submittedName>
        <fullName evidence="2">Uncharacterized protein</fullName>
    </submittedName>
</protein>
<keyword evidence="3" id="KW-1185">Reference proteome</keyword>
<evidence type="ECO:0000313" key="3">
    <source>
        <dbReference type="Proteomes" id="UP000815677"/>
    </source>
</evidence>
<proteinExistence type="predicted"/>
<evidence type="ECO:0000313" key="2">
    <source>
        <dbReference type="EMBL" id="GAT48469.1"/>
    </source>
</evidence>
<feature type="region of interest" description="Disordered" evidence="1">
    <location>
        <begin position="321"/>
        <end position="365"/>
    </location>
</feature>
<dbReference type="Proteomes" id="UP000815677">
    <property type="component" value="Unassembled WGS sequence"/>
</dbReference>
<sequence>MDDPLPPVPASEPYRPFIIQPMWMSGVFSSPARTAELLQPEVDNANLARADYERLTEFYPDHYERYYYPMICGPALGFFLRSRGKSRQSAIRAGIGGTLCLALTAMVYQSWTWIQFATSIEDKRGFMRAMENIQQKVGYTDEDKIGELDFGYVELVRNQSSKHINPALKTPRAELTYHPYWMEKTFSSRQKVTELLGPELDNSTLTRADYDKLEAFFPFFSLGDYDFFSAPATVYYLRSRGKSRLKMLLGGVGAFLLCHYLNYRYRLSKHTALVKSLEDLNGVARALEHVEQKVGRPEDRTLSITAKAVKAYSEAPFVPAERVAESTSTPNEVRDANTSDTAKAWDNIRQGRRADGSPLDPGQRK</sequence>
<name>A0ABQ0LBF8_MYCCL</name>
<organism evidence="2 3">
    <name type="scientific">Mycena chlorophos</name>
    <name type="common">Agaric fungus</name>
    <name type="synonym">Agaricus chlorophos</name>
    <dbReference type="NCBI Taxonomy" id="658473"/>
    <lineage>
        <taxon>Eukaryota</taxon>
        <taxon>Fungi</taxon>
        <taxon>Dikarya</taxon>
        <taxon>Basidiomycota</taxon>
        <taxon>Agaricomycotina</taxon>
        <taxon>Agaricomycetes</taxon>
        <taxon>Agaricomycetidae</taxon>
        <taxon>Agaricales</taxon>
        <taxon>Marasmiineae</taxon>
        <taxon>Mycenaceae</taxon>
        <taxon>Mycena</taxon>
    </lineage>
</organism>
<accession>A0ABQ0LBF8</accession>
<dbReference type="EMBL" id="DF844587">
    <property type="protein sequence ID" value="GAT48469.1"/>
    <property type="molecule type" value="Genomic_DNA"/>
</dbReference>
<gene>
    <name evidence="2" type="ORF">MCHLO_05866</name>
</gene>
<reference evidence="2" key="1">
    <citation type="submission" date="2014-09" db="EMBL/GenBank/DDBJ databases">
        <title>Genome sequence of the luminous mushroom Mycena chlorophos for searching fungal bioluminescence genes.</title>
        <authorList>
            <person name="Tanaka Y."/>
            <person name="Kasuga D."/>
            <person name="Oba Y."/>
            <person name="Hase S."/>
            <person name="Sato K."/>
            <person name="Oba Y."/>
            <person name="Sakakibara Y."/>
        </authorList>
    </citation>
    <scope>NUCLEOTIDE SEQUENCE</scope>
</reference>
<evidence type="ECO:0000256" key="1">
    <source>
        <dbReference type="SAM" id="MobiDB-lite"/>
    </source>
</evidence>